<dbReference type="InterPro" id="IPR003399">
    <property type="entry name" value="Mce/MlaD"/>
</dbReference>
<dbReference type="RefSeq" id="WP_017376370.1">
    <property type="nucleotide sequence ID" value="NZ_CP012508.1"/>
</dbReference>
<dbReference type="Pfam" id="PF02470">
    <property type="entry name" value="MlaD"/>
    <property type="match status" value="1"/>
</dbReference>
<dbReference type="PANTHER" id="PTHR33371">
    <property type="entry name" value="INTERMEMBRANE PHOSPHOLIPID TRANSPORT SYSTEM BINDING PROTEIN MLAD-RELATED"/>
    <property type="match status" value="1"/>
</dbReference>
<proteinExistence type="predicted"/>
<reference evidence="1 2" key="1">
    <citation type="journal article" date="2014" name="Genome Announc.">
        <title>Comparative Genome Analysis of Two Isolates of the Fish Pathogen Piscirickettsia salmonis from Different Hosts Reveals Major Differences in Virulence-Associated Secretion Systems.</title>
        <authorList>
            <person name="Bohle H."/>
            <person name="Henriquez P."/>
            <person name="Grothusen H."/>
            <person name="Navas E."/>
            <person name="Sandoval A."/>
            <person name="Bustamante F."/>
            <person name="Bustos P."/>
            <person name="Mancilla M."/>
        </authorList>
    </citation>
    <scope>NUCLEOTIDE SEQUENCE [LARGE SCALE GENOMIC DNA]</scope>
    <source>
        <strain evidence="2">B1-32597</strain>
    </source>
</reference>
<gene>
    <name evidence="1" type="primary">mlaD</name>
    <name evidence="1" type="ORF">KU39_2417</name>
</gene>
<dbReference type="InterPro" id="IPR030970">
    <property type="entry name" value="ABC_MlaD"/>
</dbReference>
<organism evidence="1 2">
    <name type="scientific">Piscirickettsia salmonis</name>
    <dbReference type="NCBI Taxonomy" id="1238"/>
    <lineage>
        <taxon>Bacteria</taxon>
        <taxon>Pseudomonadati</taxon>
        <taxon>Pseudomonadota</taxon>
        <taxon>Gammaproteobacteria</taxon>
        <taxon>Thiotrichales</taxon>
        <taxon>Piscirickettsiaceae</taxon>
        <taxon>Piscirickettsia</taxon>
    </lineage>
</organism>
<protein>
    <submittedName>
        <fullName evidence="1">Phospholipid ABC transporter-binding protein MlaD</fullName>
    </submittedName>
</protein>
<dbReference type="NCBIfam" id="TIGR04430">
    <property type="entry name" value="OM_asym_MlaD"/>
    <property type="match status" value="1"/>
</dbReference>
<dbReference type="Proteomes" id="UP000029558">
    <property type="component" value="Chromosome"/>
</dbReference>
<accession>A0A1L6TDT2</accession>
<evidence type="ECO:0000313" key="2">
    <source>
        <dbReference type="Proteomes" id="UP000029558"/>
    </source>
</evidence>
<dbReference type="OrthoDB" id="9788420at2"/>
<evidence type="ECO:0000313" key="1">
    <source>
        <dbReference type="EMBL" id="ALB23595.1"/>
    </source>
</evidence>
<sequence>MNNNKWLETWVGLFVLLGIVGLFVLVLQMSGIQFSSFGQKNYDVNATFSTVGDLKKGASVRIAGVLVGKVERVQLDAVTYQANVTFKINGNVKNIPDDSSASIRSAGILGDNYVMISPGYSETFLTNGGKITTTYPPVGLDSLISNFVGGKVKK</sequence>
<dbReference type="EMBL" id="CP012508">
    <property type="protein sequence ID" value="ALB23595.1"/>
    <property type="molecule type" value="Genomic_DNA"/>
</dbReference>
<dbReference type="PANTHER" id="PTHR33371:SF4">
    <property type="entry name" value="INTERMEMBRANE PHOSPHOLIPID TRANSPORT SYSTEM BINDING PROTEIN MLAD"/>
    <property type="match status" value="1"/>
</dbReference>
<dbReference type="GO" id="GO:0015914">
    <property type="term" value="P:phospholipid transport"/>
    <property type="evidence" value="ECO:0007669"/>
    <property type="project" value="InterPro"/>
</dbReference>
<name>A0A1L6TDT2_PISSA</name>
<dbReference type="InterPro" id="IPR052336">
    <property type="entry name" value="MlaD_Phospholipid_Transporter"/>
</dbReference>
<dbReference type="AlphaFoldDB" id="A0A1L6TDT2"/>